<dbReference type="InterPro" id="IPR005524">
    <property type="entry name" value="DUF318"/>
</dbReference>
<comment type="similarity">
    <text evidence="2">Belongs to the UPF0718 family.</text>
</comment>
<dbReference type="PANTHER" id="PTHR42775:SF1">
    <property type="entry name" value="PERMEASE RV2963-RELATED"/>
    <property type="match status" value="1"/>
</dbReference>
<feature type="transmembrane region" description="Helical" evidence="7">
    <location>
        <begin position="136"/>
        <end position="158"/>
    </location>
</feature>
<evidence type="ECO:0000256" key="6">
    <source>
        <dbReference type="ARBA" id="ARBA00023136"/>
    </source>
</evidence>
<dbReference type="RefSeq" id="WP_132549639.1">
    <property type="nucleotide sequence ID" value="NZ_SMAA01000009.1"/>
</dbReference>
<keyword evidence="5 7" id="KW-1133">Transmembrane helix</keyword>
<evidence type="ECO:0000313" key="8">
    <source>
        <dbReference type="EMBL" id="TCS78688.1"/>
    </source>
</evidence>
<dbReference type="OrthoDB" id="5465282at2"/>
<reference evidence="8 9" key="1">
    <citation type="submission" date="2019-03" db="EMBL/GenBank/DDBJ databases">
        <title>Genomic Encyclopedia of Type Strains, Phase IV (KMG-IV): sequencing the most valuable type-strain genomes for metagenomic binning, comparative biology and taxonomic classification.</title>
        <authorList>
            <person name="Goeker M."/>
        </authorList>
    </citation>
    <scope>NUCLEOTIDE SEQUENCE [LARGE SCALE GENOMIC DNA]</scope>
    <source>
        <strain evidence="8 9">DSM 20467</strain>
    </source>
</reference>
<proteinExistence type="inferred from homology"/>
<comment type="caution">
    <text evidence="8">The sequence shown here is derived from an EMBL/GenBank/DDBJ whole genome shotgun (WGS) entry which is preliminary data.</text>
</comment>
<dbReference type="AlphaFoldDB" id="A0A4R3K7C7"/>
<comment type="subcellular location">
    <subcellularLocation>
        <location evidence="1">Cell membrane</location>
        <topology evidence="1">Multi-pass membrane protein</topology>
    </subcellularLocation>
</comment>
<name>A0A4R3K7C7_9FIRM</name>
<keyword evidence="4 7" id="KW-0812">Transmembrane</keyword>
<gene>
    <name evidence="8" type="ORF">EDC37_10941</name>
</gene>
<evidence type="ECO:0000256" key="3">
    <source>
        <dbReference type="ARBA" id="ARBA00022475"/>
    </source>
</evidence>
<keyword evidence="6 7" id="KW-0472">Membrane</keyword>
<keyword evidence="3" id="KW-1003">Cell membrane</keyword>
<sequence length="159" mass="17656">MITLIFYLLAGLIIIWSSYKDRTKTKQSLLKGWHSFENILPIFLLIVFCIGLILSFLTPQTIAYLLGSESGWHGTLLAAIVGSCTVILGFVTFPLARTLLENGAGMLQIIMFISTSVMVGVLTLPLEIQYFGKKSAYIRNVLAIFFSLIIAFTMEALLQ</sequence>
<evidence type="ECO:0000256" key="5">
    <source>
        <dbReference type="ARBA" id="ARBA00022989"/>
    </source>
</evidence>
<dbReference type="EMBL" id="SMAA01000009">
    <property type="protein sequence ID" value="TCS78688.1"/>
    <property type="molecule type" value="Genomic_DNA"/>
</dbReference>
<protein>
    <submittedName>
        <fullName evidence="8">Putative permease</fullName>
    </submittedName>
</protein>
<feature type="transmembrane region" description="Helical" evidence="7">
    <location>
        <begin position="105"/>
        <end position="124"/>
    </location>
</feature>
<evidence type="ECO:0000256" key="2">
    <source>
        <dbReference type="ARBA" id="ARBA00006386"/>
    </source>
</evidence>
<organism evidence="8 9">
    <name type="scientific">Pectinatus cerevisiiphilus</name>
    <dbReference type="NCBI Taxonomy" id="86956"/>
    <lineage>
        <taxon>Bacteria</taxon>
        <taxon>Bacillati</taxon>
        <taxon>Bacillota</taxon>
        <taxon>Negativicutes</taxon>
        <taxon>Selenomonadales</taxon>
        <taxon>Selenomonadaceae</taxon>
        <taxon>Pectinatus</taxon>
    </lineage>
</organism>
<keyword evidence="9" id="KW-1185">Reference proteome</keyword>
<accession>A0A4R3K7C7</accession>
<evidence type="ECO:0000313" key="9">
    <source>
        <dbReference type="Proteomes" id="UP000295188"/>
    </source>
</evidence>
<evidence type="ECO:0000256" key="4">
    <source>
        <dbReference type="ARBA" id="ARBA00022692"/>
    </source>
</evidence>
<feature type="transmembrane region" description="Helical" evidence="7">
    <location>
        <begin position="39"/>
        <end position="59"/>
    </location>
</feature>
<dbReference type="Pfam" id="PF03773">
    <property type="entry name" value="ArsP_1"/>
    <property type="match status" value="1"/>
</dbReference>
<evidence type="ECO:0000256" key="1">
    <source>
        <dbReference type="ARBA" id="ARBA00004651"/>
    </source>
</evidence>
<dbReference type="PANTHER" id="PTHR42775">
    <property type="entry name" value="PERMEASE RV2963-RELATED"/>
    <property type="match status" value="1"/>
</dbReference>
<dbReference type="InterPro" id="IPR053166">
    <property type="entry name" value="UPF0718_permease"/>
</dbReference>
<dbReference type="GO" id="GO:0005886">
    <property type="term" value="C:plasma membrane"/>
    <property type="evidence" value="ECO:0007669"/>
    <property type="project" value="UniProtKB-SubCell"/>
</dbReference>
<feature type="transmembrane region" description="Helical" evidence="7">
    <location>
        <begin position="71"/>
        <end position="93"/>
    </location>
</feature>
<evidence type="ECO:0000256" key="7">
    <source>
        <dbReference type="SAM" id="Phobius"/>
    </source>
</evidence>
<dbReference type="Proteomes" id="UP000295188">
    <property type="component" value="Unassembled WGS sequence"/>
</dbReference>